<protein>
    <submittedName>
        <fullName evidence="3">Type III-B CRISPR module RAMP protein Cmr4</fullName>
    </submittedName>
</protein>
<dbReference type="InterPro" id="IPR013410">
    <property type="entry name" value="CRISPR-assoc_RAMP_Cmr4"/>
</dbReference>
<evidence type="ECO:0000313" key="3">
    <source>
        <dbReference type="EMBL" id="MRI86358.1"/>
    </source>
</evidence>
<dbReference type="Pfam" id="PF03787">
    <property type="entry name" value="RAMPs"/>
    <property type="match status" value="1"/>
</dbReference>
<comment type="caution">
    <text evidence="3">The sequence shown here is derived from an EMBL/GenBank/DDBJ whole genome shotgun (WGS) entry which is preliminary data.</text>
</comment>
<name>A0A6I2GPD2_9LACT</name>
<dbReference type="RefSeq" id="WP_153864034.1">
    <property type="nucleotide sequence ID" value="NZ_WJQS01000012.1"/>
</dbReference>
<evidence type="ECO:0000256" key="1">
    <source>
        <dbReference type="ARBA" id="ARBA00023118"/>
    </source>
</evidence>
<feature type="domain" description="CRISPR type III-associated protein" evidence="2">
    <location>
        <begin position="10"/>
        <end position="291"/>
    </location>
</feature>
<evidence type="ECO:0000259" key="2">
    <source>
        <dbReference type="Pfam" id="PF03787"/>
    </source>
</evidence>
<dbReference type="NCBIfam" id="TIGR02580">
    <property type="entry name" value="cas_RAMP_Cmr4"/>
    <property type="match status" value="1"/>
</dbReference>
<dbReference type="GO" id="GO:0051607">
    <property type="term" value="P:defense response to virus"/>
    <property type="evidence" value="ECO:0007669"/>
    <property type="project" value="UniProtKB-KW"/>
</dbReference>
<dbReference type="Proteomes" id="UP000430975">
    <property type="component" value="Unassembled WGS sequence"/>
</dbReference>
<keyword evidence="1" id="KW-0051">Antiviral defense</keyword>
<proteinExistence type="predicted"/>
<dbReference type="EMBL" id="WJQS01000012">
    <property type="protein sequence ID" value="MRI86358.1"/>
    <property type="molecule type" value="Genomic_DNA"/>
</dbReference>
<dbReference type="PANTHER" id="PTHR36700:SF1">
    <property type="entry name" value="CRISPR SYSTEM CMR SUBUNIT CMR4"/>
    <property type="match status" value="1"/>
</dbReference>
<keyword evidence="4" id="KW-1185">Reference proteome</keyword>
<accession>A0A6I2GPD2</accession>
<dbReference type="InterPro" id="IPR005537">
    <property type="entry name" value="RAMP_III_fam"/>
</dbReference>
<organism evidence="3 4">
    <name type="scientific">Fundicoccus ignavus</name>
    <dbReference type="NCBI Taxonomy" id="2664442"/>
    <lineage>
        <taxon>Bacteria</taxon>
        <taxon>Bacillati</taxon>
        <taxon>Bacillota</taxon>
        <taxon>Bacilli</taxon>
        <taxon>Lactobacillales</taxon>
        <taxon>Aerococcaceae</taxon>
        <taxon>Fundicoccus</taxon>
    </lineage>
</organism>
<reference evidence="3 4" key="1">
    <citation type="submission" date="2019-11" db="EMBL/GenBank/DDBJ databases">
        <title>Characterisation of Fundicoccus ignavus gen. nov. sp. nov., a novel genus of the family Aerococcaceae isolated from bulk tank milk.</title>
        <authorList>
            <person name="Siebert A."/>
            <person name="Huptas C."/>
            <person name="Wenning M."/>
            <person name="Scherer S."/>
            <person name="Doll E.V."/>
        </authorList>
    </citation>
    <scope>NUCLEOTIDE SEQUENCE [LARGE SCALE GENOMIC DNA]</scope>
    <source>
        <strain evidence="3 4">WS4759</strain>
    </source>
</reference>
<gene>
    <name evidence="3" type="primary">cmr4</name>
    <name evidence="3" type="ORF">GIY09_10935</name>
</gene>
<dbReference type="AlphaFoldDB" id="A0A6I2GPD2"/>
<evidence type="ECO:0000313" key="4">
    <source>
        <dbReference type="Proteomes" id="UP000430975"/>
    </source>
</evidence>
<dbReference type="PANTHER" id="PTHR36700">
    <property type="entry name" value="CRISPR SYSTEM CMR SUBUNIT CMR4"/>
    <property type="match status" value="1"/>
</dbReference>
<sequence>MKFEKELNFLRCLSPLHAGSGSAIGIVDLPIQRESHTGFPKIESSSLKGAIRSNAYHQKTANSHDTYLKVFGNEAADNDLNQSGCLTVSEARILAFPVKSLNKIFTFITCPMVLNRLLQEQEAFFSQDYRFKFEQVAVKGKALVSDAKILMNGSNIVLEEYVIESEVNSNVVQIATILDKALNLGGYLKERFVVVSDDYFKQFVEYSTDINTRIRIDYDTGVVKDKALFYEENVPAETIFYSFLTYHDSKEASEGVLELQLTSTAVKDYVDQHIDKVFQVGGNSSIGRGLIQRFPIKGGE</sequence>